<dbReference type="InterPro" id="IPR015421">
    <property type="entry name" value="PyrdxlP-dep_Trfase_major"/>
</dbReference>
<dbReference type="Proteomes" id="UP000000271">
    <property type="component" value="Chromosome"/>
</dbReference>
<dbReference type="PANTHER" id="PTHR46383">
    <property type="entry name" value="ASPARTATE AMINOTRANSFERASE"/>
    <property type="match status" value="1"/>
</dbReference>
<dbReference type="NCBIfam" id="NF005817">
    <property type="entry name" value="PRK07683.1"/>
    <property type="match status" value="1"/>
</dbReference>
<keyword evidence="5" id="KW-0663">Pyridoxal phosphate</keyword>
<name>D6XUR4_BACIE</name>
<protein>
    <recommendedName>
        <fullName evidence="6">Aminotransferase</fullName>
        <ecNumber evidence="6">2.6.1.-</ecNumber>
    </recommendedName>
</protein>
<keyword evidence="3 6" id="KW-0032">Aminotransferase</keyword>
<keyword evidence="9" id="KW-1185">Reference proteome</keyword>
<dbReference type="EC" id="2.6.1.-" evidence="6"/>
<dbReference type="GO" id="GO:0008483">
    <property type="term" value="F:transaminase activity"/>
    <property type="evidence" value="ECO:0007669"/>
    <property type="project" value="UniProtKB-KW"/>
</dbReference>
<dbReference type="InterPro" id="IPR050596">
    <property type="entry name" value="AspAT/PAT-like"/>
</dbReference>
<evidence type="ECO:0000313" key="9">
    <source>
        <dbReference type="Proteomes" id="UP000000271"/>
    </source>
</evidence>
<accession>D6XUR4</accession>
<dbReference type="AlphaFoldDB" id="D6XUR4"/>
<dbReference type="STRING" id="439292.Bsel_2046"/>
<dbReference type="GO" id="GO:0006520">
    <property type="term" value="P:amino acid metabolic process"/>
    <property type="evidence" value="ECO:0007669"/>
    <property type="project" value="InterPro"/>
</dbReference>
<dbReference type="PANTHER" id="PTHR46383:SF4">
    <property type="entry name" value="AMINOTRANSFERASE"/>
    <property type="match status" value="1"/>
</dbReference>
<dbReference type="Pfam" id="PF00155">
    <property type="entry name" value="Aminotran_1_2"/>
    <property type="match status" value="1"/>
</dbReference>
<comment type="similarity">
    <text evidence="2 6">Belongs to the class-I pyridoxal-phosphate-dependent aminotransferase family.</text>
</comment>
<dbReference type="InterPro" id="IPR015424">
    <property type="entry name" value="PyrdxlP-dep_Trfase"/>
</dbReference>
<evidence type="ECO:0000256" key="4">
    <source>
        <dbReference type="ARBA" id="ARBA00022679"/>
    </source>
</evidence>
<dbReference type="RefSeq" id="WP_013172972.1">
    <property type="nucleotide sequence ID" value="NC_014219.1"/>
</dbReference>
<dbReference type="FunFam" id="3.40.640.10:FF:000033">
    <property type="entry name" value="Aspartate aminotransferase"/>
    <property type="match status" value="1"/>
</dbReference>
<reference evidence="8" key="1">
    <citation type="submission" date="2009-10" db="EMBL/GenBank/DDBJ databases">
        <title>Complete sequence of Bacillus selenitireducens MLS10.</title>
        <authorList>
            <consortium name="US DOE Joint Genome Institute"/>
            <person name="Lucas S."/>
            <person name="Copeland A."/>
            <person name="Lapidus A."/>
            <person name="Glavina del Rio T."/>
            <person name="Dalin E."/>
            <person name="Tice H."/>
            <person name="Bruce D."/>
            <person name="Goodwin L."/>
            <person name="Pitluck S."/>
            <person name="Sims D."/>
            <person name="Brettin T."/>
            <person name="Detter J.C."/>
            <person name="Han C."/>
            <person name="Larimer F."/>
            <person name="Land M."/>
            <person name="Hauser L."/>
            <person name="Kyrpides N."/>
            <person name="Ovchinnikova G."/>
            <person name="Stolz J."/>
        </authorList>
    </citation>
    <scope>NUCLEOTIDE SEQUENCE [LARGE SCALE GENOMIC DNA]</scope>
    <source>
        <strain evidence="8">MLS10</strain>
    </source>
</reference>
<dbReference type="GO" id="GO:0030170">
    <property type="term" value="F:pyridoxal phosphate binding"/>
    <property type="evidence" value="ECO:0007669"/>
    <property type="project" value="InterPro"/>
</dbReference>
<evidence type="ECO:0000256" key="3">
    <source>
        <dbReference type="ARBA" id="ARBA00022576"/>
    </source>
</evidence>
<dbReference type="InterPro" id="IPR004839">
    <property type="entry name" value="Aminotransferase_I/II_large"/>
</dbReference>
<dbReference type="Gene3D" id="3.90.1150.10">
    <property type="entry name" value="Aspartate Aminotransferase, domain 1"/>
    <property type="match status" value="1"/>
</dbReference>
<evidence type="ECO:0000256" key="2">
    <source>
        <dbReference type="ARBA" id="ARBA00007441"/>
    </source>
</evidence>
<dbReference type="HOGENOM" id="CLU_017584_4_3_9"/>
<evidence type="ECO:0000256" key="5">
    <source>
        <dbReference type="ARBA" id="ARBA00022898"/>
    </source>
</evidence>
<evidence type="ECO:0000256" key="1">
    <source>
        <dbReference type="ARBA" id="ARBA00001933"/>
    </source>
</evidence>
<sequence>MTNETDMNSRIGSKAASIQLSGIRRFFNQVQHYPDAVQLTLGQPDFPTPVHIKEAAINAIEQNHTTYTANAGIMPLREAVSAFMQDKYNLSFHPENEIIVTAGASQAIDTALRTLLDPGDEVLIPAPVYPAYEPVIKLAGATPVLIDTSNTSFKLTVNQIKANETSKTKVIIFPYPSNPTGVVMTKDELIELGDFLQNRPYFVLADEIYSELNESGQHTSIGNIKGMREKTIVINGVSKSHAMTGWRIGFLMAPAYLITHMIKVHQYNISCASSISQYAALAAMTDGKYDAEQMRMAYAKRRDFVLRRLDDIGIPVTEPKGAFYVFPSIKKKGLSSMDFALKLLEQEKLAVVPGDAFSEFGEGYIRISYAYAMAELEEAMNRLERFWFSL</sequence>
<evidence type="ECO:0000256" key="6">
    <source>
        <dbReference type="RuleBase" id="RU000481"/>
    </source>
</evidence>
<gene>
    <name evidence="8" type="ordered locus">Bsel_2046</name>
</gene>
<dbReference type="KEGG" id="bse:Bsel_2046"/>
<proteinExistence type="inferred from homology"/>
<comment type="cofactor">
    <cofactor evidence="1 6">
        <name>pyridoxal 5'-phosphate</name>
        <dbReference type="ChEBI" id="CHEBI:597326"/>
    </cofactor>
</comment>
<feature type="domain" description="Aminotransferase class I/classII large" evidence="7">
    <location>
        <begin position="35"/>
        <end position="383"/>
    </location>
</feature>
<keyword evidence="4 6" id="KW-0808">Transferase</keyword>
<dbReference type="EMBL" id="CP001791">
    <property type="protein sequence ID" value="ADH99550.1"/>
    <property type="molecule type" value="Genomic_DNA"/>
</dbReference>
<dbReference type="SUPFAM" id="SSF53383">
    <property type="entry name" value="PLP-dependent transferases"/>
    <property type="match status" value="1"/>
</dbReference>
<dbReference type="CDD" id="cd00609">
    <property type="entry name" value="AAT_like"/>
    <property type="match status" value="1"/>
</dbReference>
<dbReference type="InterPro" id="IPR004838">
    <property type="entry name" value="NHTrfase_class1_PyrdxlP-BS"/>
</dbReference>
<dbReference type="InterPro" id="IPR015422">
    <property type="entry name" value="PyrdxlP-dep_Trfase_small"/>
</dbReference>
<dbReference type="Gene3D" id="3.40.640.10">
    <property type="entry name" value="Type I PLP-dependent aspartate aminotransferase-like (Major domain)"/>
    <property type="match status" value="1"/>
</dbReference>
<dbReference type="eggNOG" id="COG0436">
    <property type="taxonomic scope" value="Bacteria"/>
</dbReference>
<organism evidence="8 9">
    <name type="scientific">Bacillus selenitireducens (strain ATCC 700615 / DSM 15326 / MLS10)</name>
    <dbReference type="NCBI Taxonomy" id="439292"/>
    <lineage>
        <taxon>Bacteria</taxon>
        <taxon>Bacillati</taxon>
        <taxon>Bacillota</taxon>
        <taxon>Bacilli</taxon>
        <taxon>Bacillales</taxon>
        <taxon>Bacillaceae</taxon>
        <taxon>Salisediminibacterium</taxon>
    </lineage>
</organism>
<dbReference type="PROSITE" id="PS00105">
    <property type="entry name" value="AA_TRANSFER_CLASS_1"/>
    <property type="match status" value="1"/>
</dbReference>
<dbReference type="PRINTS" id="PR00753">
    <property type="entry name" value="ACCSYNTHASE"/>
</dbReference>
<evidence type="ECO:0000259" key="7">
    <source>
        <dbReference type="Pfam" id="PF00155"/>
    </source>
</evidence>
<evidence type="ECO:0000313" key="8">
    <source>
        <dbReference type="EMBL" id="ADH99550.1"/>
    </source>
</evidence>